<name>A0ACC2L384_PERAE</name>
<dbReference type="Proteomes" id="UP001234297">
    <property type="component" value="Chromosome 6"/>
</dbReference>
<comment type="caution">
    <text evidence="1">The sequence shown here is derived from an EMBL/GenBank/DDBJ whole genome shotgun (WGS) entry which is preliminary data.</text>
</comment>
<proteinExistence type="predicted"/>
<evidence type="ECO:0000313" key="1">
    <source>
        <dbReference type="EMBL" id="KAJ8627817.1"/>
    </source>
</evidence>
<dbReference type="EMBL" id="CM056814">
    <property type="protein sequence ID" value="KAJ8627817.1"/>
    <property type="molecule type" value="Genomic_DNA"/>
</dbReference>
<evidence type="ECO:0000313" key="2">
    <source>
        <dbReference type="Proteomes" id="UP001234297"/>
    </source>
</evidence>
<organism evidence="1 2">
    <name type="scientific">Persea americana</name>
    <name type="common">Avocado</name>
    <dbReference type="NCBI Taxonomy" id="3435"/>
    <lineage>
        <taxon>Eukaryota</taxon>
        <taxon>Viridiplantae</taxon>
        <taxon>Streptophyta</taxon>
        <taxon>Embryophyta</taxon>
        <taxon>Tracheophyta</taxon>
        <taxon>Spermatophyta</taxon>
        <taxon>Magnoliopsida</taxon>
        <taxon>Magnoliidae</taxon>
        <taxon>Laurales</taxon>
        <taxon>Lauraceae</taxon>
        <taxon>Persea</taxon>
    </lineage>
</organism>
<reference evidence="1 2" key="1">
    <citation type="journal article" date="2022" name="Hortic Res">
        <title>A haplotype resolved chromosomal level avocado genome allows analysis of novel avocado genes.</title>
        <authorList>
            <person name="Nath O."/>
            <person name="Fletcher S.J."/>
            <person name="Hayward A."/>
            <person name="Shaw L.M."/>
            <person name="Masouleh A.K."/>
            <person name="Furtado A."/>
            <person name="Henry R.J."/>
            <person name="Mitter N."/>
        </authorList>
    </citation>
    <scope>NUCLEOTIDE SEQUENCE [LARGE SCALE GENOMIC DNA]</scope>
    <source>
        <strain evidence="2">cv. Hass</strain>
    </source>
</reference>
<keyword evidence="2" id="KW-1185">Reference proteome</keyword>
<gene>
    <name evidence="1" type="ORF">MRB53_021124</name>
</gene>
<accession>A0ACC2L384</accession>
<protein>
    <submittedName>
        <fullName evidence="1">Uncharacterized protein</fullName>
    </submittedName>
</protein>
<sequence length="130" mass="14461">MALPRTPASAESQWKKTTGLTRTQHGVSSSNPVKSAESSPCSTRRMLFDNIDDGSNTIVVNARRNRSLVEGEQTVREQLAVGNSRPTNENRLAVRDAISDGDIDLITRILRDYTLNLNPQRLEEFHANNV</sequence>